<feature type="domain" description="Fe2OG dioxygenase" evidence="3">
    <location>
        <begin position="241"/>
        <end position="350"/>
    </location>
</feature>
<dbReference type="InterPro" id="IPR005123">
    <property type="entry name" value="Oxoglu/Fe-dep_dioxygenase_dom"/>
</dbReference>
<reference evidence="5" key="1">
    <citation type="submission" date="2025-08" db="UniProtKB">
        <authorList>
            <consortium name="RefSeq"/>
        </authorList>
    </citation>
    <scope>IDENTIFICATION</scope>
    <source>
        <tissue evidence="5">Muscle</tissue>
    </source>
</reference>
<evidence type="ECO:0000313" key="4">
    <source>
        <dbReference type="Proteomes" id="UP000694941"/>
    </source>
</evidence>
<evidence type="ECO:0000256" key="1">
    <source>
        <dbReference type="RuleBase" id="RU003682"/>
    </source>
</evidence>
<protein>
    <submittedName>
        <fullName evidence="5">2-oxoglutarate-dependent dioxygenase mpl2-like</fullName>
    </submittedName>
</protein>
<dbReference type="Pfam" id="PF03171">
    <property type="entry name" value="2OG-FeII_Oxy"/>
    <property type="match status" value="1"/>
</dbReference>
<feature type="chain" id="PRO_5046686060" evidence="2">
    <location>
        <begin position="25"/>
        <end position="414"/>
    </location>
</feature>
<dbReference type="RefSeq" id="XP_013792136.1">
    <property type="nucleotide sequence ID" value="XM_013936682.1"/>
</dbReference>
<keyword evidence="1" id="KW-0560">Oxidoreductase</keyword>
<keyword evidence="1" id="KW-0408">Iron</keyword>
<dbReference type="SUPFAM" id="SSF51197">
    <property type="entry name" value="Clavaminate synthase-like"/>
    <property type="match status" value="1"/>
</dbReference>
<keyword evidence="1" id="KW-0479">Metal-binding</keyword>
<dbReference type="InterPro" id="IPR044861">
    <property type="entry name" value="IPNS-like_FE2OG_OXY"/>
</dbReference>
<proteinExistence type="inferred from homology"/>
<dbReference type="Pfam" id="PF14226">
    <property type="entry name" value="DIOX_N"/>
    <property type="match status" value="1"/>
</dbReference>
<dbReference type="InterPro" id="IPR050231">
    <property type="entry name" value="Iron_ascorbate_oxido_reductase"/>
</dbReference>
<accession>A0ABM1C0K0</accession>
<dbReference type="PANTHER" id="PTHR47990">
    <property type="entry name" value="2-OXOGLUTARATE (2OG) AND FE(II)-DEPENDENT OXYGENASE SUPERFAMILY PROTEIN-RELATED"/>
    <property type="match status" value="1"/>
</dbReference>
<dbReference type="Proteomes" id="UP000694941">
    <property type="component" value="Unplaced"/>
</dbReference>
<dbReference type="InterPro" id="IPR026992">
    <property type="entry name" value="DIOX_N"/>
</dbReference>
<evidence type="ECO:0000313" key="5">
    <source>
        <dbReference type="RefSeq" id="XP_013792136.1"/>
    </source>
</evidence>
<comment type="similarity">
    <text evidence="1">Belongs to the iron/ascorbate-dependent oxidoreductase family.</text>
</comment>
<dbReference type="PROSITE" id="PS51471">
    <property type="entry name" value="FE2OG_OXY"/>
    <property type="match status" value="1"/>
</dbReference>
<keyword evidence="2" id="KW-0732">Signal</keyword>
<evidence type="ECO:0000259" key="3">
    <source>
        <dbReference type="PROSITE" id="PS51471"/>
    </source>
</evidence>
<gene>
    <name evidence="5" type="primary">LOC106476008</name>
</gene>
<keyword evidence="4" id="KW-1185">Reference proteome</keyword>
<dbReference type="GeneID" id="106476008"/>
<dbReference type="PRINTS" id="PR00682">
    <property type="entry name" value="IPNSYNTHASE"/>
</dbReference>
<evidence type="ECO:0000256" key="2">
    <source>
        <dbReference type="SAM" id="SignalP"/>
    </source>
</evidence>
<organism evidence="4 5">
    <name type="scientific">Limulus polyphemus</name>
    <name type="common">Atlantic horseshoe crab</name>
    <dbReference type="NCBI Taxonomy" id="6850"/>
    <lineage>
        <taxon>Eukaryota</taxon>
        <taxon>Metazoa</taxon>
        <taxon>Ecdysozoa</taxon>
        <taxon>Arthropoda</taxon>
        <taxon>Chelicerata</taxon>
        <taxon>Merostomata</taxon>
        <taxon>Xiphosura</taxon>
        <taxon>Limulidae</taxon>
        <taxon>Limulus</taxon>
    </lineage>
</organism>
<dbReference type="Gene3D" id="2.60.120.330">
    <property type="entry name" value="B-lactam Antibiotic, Isopenicillin N Synthase, Chain"/>
    <property type="match status" value="1"/>
</dbReference>
<name>A0ABM1C0K0_LIMPO</name>
<sequence length="414" mass="47201">MSPHMLRTLVIPVFFLLTSTSVWSGRYAVFDSKTKSVYEFCPGNTICTPEVAPNMEKTESFQTLSEDLLPLAVIDMEEAQDKPQKVSAQIIEAMETVGFMYIKNIPDYNEDSLFNLTKWFFNLPVDVKRQVTRHVWNKANNNIIYRGFFPVIPEWTSYKEGFEIGGFNNITKRNKVRTVRDTLYEGNVWPNSSDPVASTNFRISMETFFGVYHRLSLDVLRLVELGLGLKKSHLTSMFESNPLSTLRLIHYPPRPLQHTPKSATDGNVVLQCDKHADSGFFTFLSTFHYSGLQIQGSNNNWINIPPLKNALIVNIGLNIAKLTEGRFKPTIHRVIDLGISRYSVPFFLEPHFDADMSNSLFGTPVEGTAKNLKYGMWLINNTAQYAENAHTDWGIPEEELASDYQTNSHVYDEL</sequence>
<dbReference type="InterPro" id="IPR027443">
    <property type="entry name" value="IPNS-like_sf"/>
</dbReference>
<feature type="signal peptide" evidence="2">
    <location>
        <begin position="1"/>
        <end position="24"/>
    </location>
</feature>